<dbReference type="HAMAP" id="MF_02065">
    <property type="entry name" value="MltG"/>
    <property type="match status" value="1"/>
</dbReference>
<comment type="caution">
    <text evidence="9">The sequence shown here is derived from an EMBL/GenBank/DDBJ whole genome shotgun (WGS) entry which is preliminary data.</text>
</comment>
<proteinExistence type="inferred from homology"/>
<evidence type="ECO:0000256" key="2">
    <source>
        <dbReference type="ARBA" id="ARBA00022692"/>
    </source>
</evidence>
<dbReference type="InterPro" id="IPR003770">
    <property type="entry name" value="MLTG-like"/>
</dbReference>
<protein>
    <recommendedName>
        <fullName evidence="7">Endolytic murein transglycosylase</fullName>
        <ecNumber evidence="7">4.2.2.29</ecNumber>
    </recommendedName>
    <alternativeName>
        <fullName evidence="7">Peptidoglycan lytic transglycosylase</fullName>
    </alternativeName>
    <alternativeName>
        <fullName evidence="7">Peptidoglycan polymerization terminase</fullName>
    </alternativeName>
</protein>
<evidence type="ECO:0000256" key="1">
    <source>
        <dbReference type="ARBA" id="ARBA00022475"/>
    </source>
</evidence>
<feature type="transmembrane region" description="Helical" evidence="7">
    <location>
        <begin position="26"/>
        <end position="49"/>
    </location>
</feature>
<feature type="compositionally biased region" description="Polar residues" evidence="8">
    <location>
        <begin position="1"/>
        <end position="17"/>
    </location>
</feature>
<evidence type="ECO:0000256" key="5">
    <source>
        <dbReference type="ARBA" id="ARBA00023239"/>
    </source>
</evidence>
<evidence type="ECO:0000256" key="6">
    <source>
        <dbReference type="ARBA" id="ARBA00023316"/>
    </source>
</evidence>
<feature type="site" description="Important for catalytic activity" evidence="7">
    <location>
        <position position="263"/>
    </location>
</feature>
<dbReference type="Gene3D" id="3.30.1490.480">
    <property type="entry name" value="Endolytic murein transglycosylase"/>
    <property type="match status" value="1"/>
</dbReference>
<keyword evidence="1 7" id="KW-1003">Cell membrane</keyword>
<dbReference type="GO" id="GO:0008932">
    <property type="term" value="F:lytic endotransglycosylase activity"/>
    <property type="evidence" value="ECO:0007669"/>
    <property type="project" value="UniProtKB-UniRule"/>
</dbReference>
<feature type="region of interest" description="Disordered" evidence="8">
    <location>
        <begin position="1"/>
        <end position="21"/>
    </location>
</feature>
<keyword evidence="2 7" id="KW-0812">Transmembrane</keyword>
<comment type="function">
    <text evidence="7">Functions as a peptidoglycan terminase that cleaves nascent peptidoglycan strands endolytically to terminate their elongation.</text>
</comment>
<dbReference type="RefSeq" id="WP_168722433.1">
    <property type="nucleotide sequence ID" value="NZ_JAAXPN010000008.1"/>
</dbReference>
<gene>
    <name evidence="7 9" type="primary">mltG</name>
    <name evidence="9" type="ORF">HF964_07525</name>
</gene>
<dbReference type="Pfam" id="PF02618">
    <property type="entry name" value="YceG"/>
    <property type="match status" value="1"/>
</dbReference>
<dbReference type="EMBL" id="JAAXPN010000008">
    <property type="protein sequence ID" value="NKZ24639.1"/>
    <property type="molecule type" value="Genomic_DNA"/>
</dbReference>
<dbReference type="PANTHER" id="PTHR30518:SF2">
    <property type="entry name" value="ENDOLYTIC MUREIN TRANSGLYCOSYLASE"/>
    <property type="match status" value="1"/>
</dbReference>
<evidence type="ECO:0000256" key="4">
    <source>
        <dbReference type="ARBA" id="ARBA00023136"/>
    </source>
</evidence>
<dbReference type="Proteomes" id="UP000549765">
    <property type="component" value="Unassembled WGS sequence"/>
</dbReference>
<reference evidence="9 10" key="1">
    <citation type="submission" date="2020-04" db="EMBL/GenBank/DDBJ databases">
        <title>MicrobeNet Type strains.</title>
        <authorList>
            <person name="Nicholson A.C."/>
        </authorList>
    </citation>
    <scope>NUCLEOTIDE SEQUENCE [LARGE SCALE GENOMIC DNA]</scope>
    <source>
        <strain evidence="9 10">CCUG 61472</strain>
    </source>
</reference>
<accession>A0A7X6N3H4</accession>
<evidence type="ECO:0000256" key="7">
    <source>
        <dbReference type="HAMAP-Rule" id="MF_02065"/>
    </source>
</evidence>
<sequence>MNNNNNLDEVLSRNSVKPSKGHGSKIRWVIIGIIGLVILILLGIGGNYLHQRSDFTAKDVNSSKTIEIKVPRGANADAIGQQLEAAGVIKYASAFKNYVDLNNVNNLNAGYFTLSPKMSIQTIVKHLQQPGALTPNGNDLQPGFVLMREGENAAQFAHNVAKQTKFSAKDWLATLNDQAYLQKLAKQYPDLLGSAINAPTRYKLEGYLYPATYDVRAAKTPEQITTQMVAKTNQVLQPYFAEIKKQKLTVQQILTLASLVEREAVTPHDRGTVAGVFLNRIDDKITLGSDVSVKYALNTNKTNLSIADTKVDSPYNLYKYQGFGPGPFNSPSLSSILAVLHPIDRDKKYLFFIANLKTGKVYFTQTIQEHDALNAKLVEQNNNTK</sequence>
<evidence type="ECO:0000313" key="10">
    <source>
        <dbReference type="Proteomes" id="UP000549765"/>
    </source>
</evidence>
<dbReference type="PANTHER" id="PTHR30518">
    <property type="entry name" value="ENDOLYTIC MUREIN TRANSGLYCOSYLASE"/>
    <property type="match status" value="1"/>
</dbReference>
<evidence type="ECO:0000313" key="9">
    <source>
        <dbReference type="EMBL" id="NKZ24639.1"/>
    </source>
</evidence>
<keyword evidence="3 7" id="KW-1133">Transmembrane helix</keyword>
<evidence type="ECO:0000256" key="3">
    <source>
        <dbReference type="ARBA" id="ARBA00022989"/>
    </source>
</evidence>
<dbReference type="GO" id="GO:0071555">
    <property type="term" value="P:cell wall organization"/>
    <property type="evidence" value="ECO:0007669"/>
    <property type="project" value="UniProtKB-KW"/>
</dbReference>
<comment type="similarity">
    <text evidence="7">Belongs to the transglycosylase MltG family.</text>
</comment>
<name>A0A7X6N3H4_9LACO</name>
<evidence type="ECO:0000256" key="8">
    <source>
        <dbReference type="SAM" id="MobiDB-lite"/>
    </source>
</evidence>
<dbReference type="GO" id="GO:0009252">
    <property type="term" value="P:peptidoglycan biosynthetic process"/>
    <property type="evidence" value="ECO:0007669"/>
    <property type="project" value="UniProtKB-UniRule"/>
</dbReference>
<dbReference type="NCBIfam" id="TIGR00247">
    <property type="entry name" value="endolytic transglycosylase MltG"/>
    <property type="match status" value="1"/>
</dbReference>
<comment type="subcellular location">
    <subcellularLocation>
        <location evidence="7">Cell membrane</location>
        <topology evidence="7">Single-pass membrane protein</topology>
    </subcellularLocation>
</comment>
<dbReference type="GO" id="GO:0005886">
    <property type="term" value="C:plasma membrane"/>
    <property type="evidence" value="ECO:0007669"/>
    <property type="project" value="UniProtKB-SubCell"/>
</dbReference>
<dbReference type="AlphaFoldDB" id="A0A7X6N3H4"/>
<comment type="catalytic activity">
    <reaction evidence="7">
        <text>a peptidoglycan chain = a peptidoglycan chain with N-acetyl-1,6-anhydromuramyl-[peptide] at the reducing end + a peptidoglycan chain with N-acetylglucosamine at the non-reducing end.</text>
        <dbReference type="EC" id="4.2.2.29"/>
    </reaction>
</comment>
<keyword evidence="6 7" id="KW-0961">Cell wall biogenesis/degradation</keyword>
<organism evidence="9 10">
    <name type="scientific">Periweissella fabalis</name>
    <dbReference type="NCBI Taxonomy" id="1070421"/>
    <lineage>
        <taxon>Bacteria</taxon>
        <taxon>Bacillati</taxon>
        <taxon>Bacillota</taxon>
        <taxon>Bacilli</taxon>
        <taxon>Lactobacillales</taxon>
        <taxon>Lactobacillaceae</taxon>
        <taxon>Periweissella</taxon>
    </lineage>
</organism>
<keyword evidence="10" id="KW-1185">Reference proteome</keyword>
<dbReference type="EC" id="4.2.2.29" evidence="7"/>
<keyword evidence="4 7" id="KW-0472">Membrane</keyword>
<keyword evidence="5 7" id="KW-0456">Lyase</keyword>